<dbReference type="InterPro" id="IPR037760">
    <property type="entry name" value="SMKR1"/>
</dbReference>
<dbReference type="PANTHER" id="PTHR37932">
    <property type="entry name" value="SMALL LYSINE-RICH PROTEIN 1"/>
    <property type="match status" value="1"/>
</dbReference>
<evidence type="ECO:0008006" key="4">
    <source>
        <dbReference type="Google" id="ProtNLM"/>
    </source>
</evidence>
<dbReference type="PANTHER" id="PTHR37932:SF1">
    <property type="entry name" value="SMALL LYSINE-RICH PROTEIN 1"/>
    <property type="match status" value="1"/>
</dbReference>
<proteinExistence type="predicted"/>
<dbReference type="Proteomes" id="UP001346869">
    <property type="component" value="Unassembled WGS sequence"/>
</dbReference>
<dbReference type="EMBL" id="JAUZQC010000024">
    <property type="protein sequence ID" value="KAK5849248.1"/>
    <property type="molecule type" value="Genomic_DNA"/>
</dbReference>
<evidence type="ECO:0000256" key="1">
    <source>
        <dbReference type="SAM" id="MobiDB-lite"/>
    </source>
</evidence>
<evidence type="ECO:0000313" key="2">
    <source>
        <dbReference type="EMBL" id="KAK5849248.1"/>
    </source>
</evidence>
<reference evidence="2 3" key="2">
    <citation type="journal article" date="2023" name="Mol. Biol. Evol.">
        <title>Genomics of Secondarily Temperate Adaptation in the Only Non-Antarctic Icefish.</title>
        <authorList>
            <person name="Rivera-Colon A.G."/>
            <person name="Rayamajhi N."/>
            <person name="Minhas B.F."/>
            <person name="Madrigal G."/>
            <person name="Bilyk K.T."/>
            <person name="Yoon V."/>
            <person name="Hune M."/>
            <person name="Gregory S."/>
            <person name="Cheng C.H.C."/>
            <person name="Catchen J.M."/>
        </authorList>
    </citation>
    <scope>NUCLEOTIDE SEQUENCE [LARGE SCALE GENOMIC DNA]</scope>
    <source>
        <strain evidence="2">JMC-PN-2008</strain>
    </source>
</reference>
<keyword evidence="3" id="KW-1185">Reference proteome</keyword>
<organism evidence="2 3">
    <name type="scientific">Eleginops maclovinus</name>
    <name type="common">Patagonian blennie</name>
    <name type="synonym">Eleginus maclovinus</name>
    <dbReference type="NCBI Taxonomy" id="56733"/>
    <lineage>
        <taxon>Eukaryota</taxon>
        <taxon>Metazoa</taxon>
        <taxon>Chordata</taxon>
        <taxon>Craniata</taxon>
        <taxon>Vertebrata</taxon>
        <taxon>Euteleostomi</taxon>
        <taxon>Actinopterygii</taxon>
        <taxon>Neopterygii</taxon>
        <taxon>Teleostei</taxon>
        <taxon>Neoteleostei</taxon>
        <taxon>Acanthomorphata</taxon>
        <taxon>Eupercaria</taxon>
        <taxon>Perciformes</taxon>
        <taxon>Notothenioidei</taxon>
        <taxon>Eleginopidae</taxon>
        <taxon>Eleginops</taxon>
    </lineage>
</organism>
<protein>
    <recommendedName>
        <fullName evidence="4">Small lysine-rich protein 1</fullName>
    </recommendedName>
</protein>
<accession>A0AAN8ABM0</accession>
<evidence type="ECO:0000313" key="3">
    <source>
        <dbReference type="Proteomes" id="UP001346869"/>
    </source>
</evidence>
<dbReference type="AlphaFoldDB" id="A0AAN8ABM0"/>
<reference evidence="2 3" key="1">
    <citation type="journal article" date="2023" name="Genes (Basel)">
        <title>Chromosome-Level Genome Assembly and Circadian Gene Repertoire of the Patagonia Blennie Eleginops maclovinus-The Closest Ancestral Proxy of Antarctic Cryonotothenioids.</title>
        <authorList>
            <person name="Cheng C.C."/>
            <person name="Rivera-Colon A.G."/>
            <person name="Minhas B.F."/>
            <person name="Wilson L."/>
            <person name="Rayamajhi N."/>
            <person name="Vargas-Chacoff L."/>
            <person name="Catchen J.M."/>
        </authorList>
    </citation>
    <scope>NUCLEOTIDE SEQUENCE [LARGE SCALE GENOMIC DNA]</scope>
    <source>
        <strain evidence="2">JMC-PN-2008</strain>
    </source>
</reference>
<comment type="caution">
    <text evidence="2">The sequence shown here is derived from an EMBL/GenBank/DDBJ whole genome shotgun (WGS) entry which is preliminary data.</text>
</comment>
<sequence>MPTKSKSRSSGPAKKTGAPKIPKKRSPSAKSAQTEVDLLGPAAMENIYYISHNAVDCLQFRGFGWPNSNKKKNYGMPFKTK</sequence>
<feature type="region of interest" description="Disordered" evidence="1">
    <location>
        <begin position="1"/>
        <end position="35"/>
    </location>
</feature>
<name>A0AAN8ABM0_ELEMC</name>
<gene>
    <name evidence="2" type="ORF">PBY51_008901</name>
</gene>